<dbReference type="InterPro" id="IPR011545">
    <property type="entry name" value="DEAD/DEAH_box_helicase_dom"/>
</dbReference>
<dbReference type="InterPro" id="IPR014001">
    <property type="entry name" value="Helicase_ATP-bd"/>
</dbReference>
<sequence>MTITQESLEKLNTHWAIQAISENERKEAFNLANKLMVNNAVGSQFNLELSSINFDLLERIALAYEVAAIEHLNALLNPTSNDTELREQCIAASHQAFEFYRLLPIPTQQEQKIFHTLHLACLAYCGQRSVDLYRWLNENKDKIVISTSSDATWDIKILHTLYRCWLRLFQHNDWQSINEIIHFVNELRTSQKAYEADFFNHGSVAENQAKALHLVSLYHWAKATDIQANYLLKGEPITVAQLLDKHFESAIEAAFNYSDMQLEMLLRWMQVASRQMVETSIWWVARRINSRVTKFINHVTKSNALFELIPPQKTAIQEQGLLDVAATAIVVDMPTSGGKTLLAQFRILQALNQFAESEDGCWIAYIAPTKALVSQITRRLRKDFEPIGVKVEQLTGSIDIDTFEEALLTQENGQKSFDILVATPEKLQLIIRNKKVPRPLVLVVMDEAHNIEDEQRGLRIELLLATIKAECDKANFLLLMPFVEKAETIARWLAHDRHAGRAISLGTTAWKPNEQMVGIFRPINEHDEKSSWRLEYETLTTTRNTIHLKGKHYVGGINPLNINKRQCNLSLQAVAMAKIMSVRGTSIAIATRINDVWNMARTAAKNMPLLHPIPDEIVLVQKFIQAEIGENFELIDMLSRGIGVHHAGLSDEIRTLMEWLAEEGKLKILCATTTIAQGINFPVSSVFLASRYLPSKKYCKEMSTRDFWNLAGRAGRMNHESVGIVGIAAGQHPDKTINFVKNKTGELVSRLIQMLEKLEEVGQLNELNKKIYLPDWEDFRCYVAHLWNEKKNLDLVLAETEQLLRNTLGYGVLESDSKNKQKAQKLLDVTRQYAQSLNEKIKFVTLADMTGFSPEGISKAITGFNQLEQKLTINDWKPDSLFGEHSGMSELYGIMLKVPQLKNLENIASDGTKHTLIADITKAWVSGQRIEDIAKAYFQDSDKTTSISNTCKAIYQKLINNGTWGFSALSKLGLDFDNLSQEEKRHINLLPAMIYHGVKTEEAVLMRMNALPRSIAESFGEILKDCVSSTEYSVQQTRQFLKNADTSQWNQASKNYANILSGQEYKKIWNILSGES</sequence>
<dbReference type="PANTHER" id="PTHR47961:SF6">
    <property type="entry name" value="DNA-DIRECTED DNA POLYMERASE"/>
    <property type="match status" value="1"/>
</dbReference>
<evidence type="ECO:0000256" key="1">
    <source>
        <dbReference type="ARBA" id="ARBA00022741"/>
    </source>
</evidence>
<evidence type="ECO:0000256" key="3">
    <source>
        <dbReference type="ARBA" id="ARBA00022806"/>
    </source>
</evidence>
<evidence type="ECO:0000256" key="2">
    <source>
        <dbReference type="ARBA" id="ARBA00022801"/>
    </source>
</evidence>
<dbReference type="InterPro" id="IPR001650">
    <property type="entry name" value="Helicase_C-like"/>
</dbReference>
<dbReference type="GO" id="GO:0016787">
    <property type="term" value="F:hydrolase activity"/>
    <property type="evidence" value="ECO:0007669"/>
    <property type="project" value="UniProtKB-KW"/>
</dbReference>
<dbReference type="Proteomes" id="UP000028945">
    <property type="component" value="Chromosome"/>
</dbReference>
<evidence type="ECO:0000313" key="8">
    <source>
        <dbReference type="Proteomes" id="UP000028945"/>
    </source>
</evidence>
<dbReference type="SMART" id="SM00487">
    <property type="entry name" value="DEXDc"/>
    <property type="match status" value="1"/>
</dbReference>
<dbReference type="SMART" id="SM00490">
    <property type="entry name" value="HELICc"/>
    <property type="match status" value="1"/>
</dbReference>
<name>A0A077DHY6_9BURK</name>
<dbReference type="InterPro" id="IPR050474">
    <property type="entry name" value="Hel308_SKI2-like"/>
</dbReference>
<dbReference type="AlphaFoldDB" id="A0A077DHY6"/>
<evidence type="ECO:0000259" key="6">
    <source>
        <dbReference type="PROSITE" id="PS51194"/>
    </source>
</evidence>
<dbReference type="GO" id="GO:0005524">
    <property type="term" value="F:ATP binding"/>
    <property type="evidence" value="ECO:0007669"/>
    <property type="project" value="UniProtKB-KW"/>
</dbReference>
<keyword evidence="3 7" id="KW-0347">Helicase</keyword>
<feature type="domain" description="Helicase ATP-binding" evidence="5">
    <location>
        <begin position="320"/>
        <end position="485"/>
    </location>
</feature>
<dbReference type="PROSITE" id="PS51194">
    <property type="entry name" value="HELICASE_CTER"/>
    <property type="match status" value="1"/>
</dbReference>
<dbReference type="PANTHER" id="PTHR47961">
    <property type="entry name" value="DNA POLYMERASE THETA, PUTATIVE (AFU_ORTHOLOGUE AFUA_1G05260)-RELATED"/>
    <property type="match status" value="1"/>
</dbReference>
<feature type="domain" description="Helicase C-terminal" evidence="6">
    <location>
        <begin position="605"/>
        <end position="772"/>
    </location>
</feature>
<dbReference type="GO" id="GO:0004386">
    <property type="term" value="F:helicase activity"/>
    <property type="evidence" value="ECO:0007669"/>
    <property type="project" value="UniProtKB-KW"/>
</dbReference>
<dbReference type="PROSITE" id="PS51192">
    <property type="entry name" value="HELICASE_ATP_BIND_1"/>
    <property type="match status" value="1"/>
</dbReference>
<accession>A0A077DHY6</accession>
<keyword evidence="4" id="KW-0067">ATP-binding</keyword>
<dbReference type="EMBL" id="CP009238">
    <property type="protein sequence ID" value="AIL32723.1"/>
    <property type="molecule type" value="Genomic_DNA"/>
</dbReference>
<dbReference type="Gene3D" id="3.40.50.300">
    <property type="entry name" value="P-loop containing nucleotide triphosphate hydrolases"/>
    <property type="match status" value="2"/>
</dbReference>
<evidence type="ECO:0000256" key="4">
    <source>
        <dbReference type="ARBA" id="ARBA00022840"/>
    </source>
</evidence>
<dbReference type="STRING" id="1072685.IX83_04855"/>
<dbReference type="InterPro" id="IPR027417">
    <property type="entry name" value="P-loop_NTPase"/>
</dbReference>
<reference evidence="7 8" key="1">
    <citation type="journal article" date="2014" name="BMC Genomics">
        <title>A genomic perspective on a new bacterial genus and species from the Alcaligenaceae family, Basilea psittacipulmonis.</title>
        <authorList>
            <person name="Whiteson K.L."/>
            <person name="Hernandez D."/>
            <person name="Lazarevic V."/>
            <person name="Gaia N."/>
            <person name="Farinelli L."/>
            <person name="Francois P."/>
            <person name="Pilo P."/>
            <person name="Frey J."/>
            <person name="Schrenzel J."/>
        </authorList>
    </citation>
    <scope>NUCLEOTIDE SEQUENCE [LARGE SCALE GENOMIC DNA]</scope>
    <source>
        <strain evidence="7 8">DSM 24701</strain>
    </source>
</reference>
<dbReference type="SUPFAM" id="SSF52540">
    <property type="entry name" value="P-loop containing nucleoside triphosphate hydrolases"/>
    <property type="match status" value="1"/>
</dbReference>
<dbReference type="GO" id="GO:0003676">
    <property type="term" value="F:nucleic acid binding"/>
    <property type="evidence" value="ECO:0007669"/>
    <property type="project" value="InterPro"/>
</dbReference>
<dbReference type="KEGG" id="bpsi:IX83_04855"/>
<proteinExistence type="predicted"/>
<dbReference type="OrthoDB" id="9815222at2"/>
<keyword evidence="1" id="KW-0547">Nucleotide-binding</keyword>
<dbReference type="RefSeq" id="WP_038499760.1">
    <property type="nucleotide sequence ID" value="NZ_AFWK01000017.1"/>
</dbReference>
<dbReference type="HOGENOM" id="CLU_010962_0_0_4"/>
<dbReference type="CDD" id="cd17921">
    <property type="entry name" value="DEXHc_Ski2"/>
    <property type="match status" value="1"/>
</dbReference>
<evidence type="ECO:0000259" key="5">
    <source>
        <dbReference type="PROSITE" id="PS51192"/>
    </source>
</evidence>
<keyword evidence="8" id="KW-1185">Reference proteome</keyword>
<protein>
    <submittedName>
        <fullName evidence="7">DEAD/DEAH box helicase</fullName>
    </submittedName>
</protein>
<dbReference type="eggNOG" id="COG1204">
    <property type="taxonomic scope" value="Bacteria"/>
</dbReference>
<keyword evidence="2" id="KW-0378">Hydrolase</keyword>
<organism evidence="7 8">
    <name type="scientific">Basilea psittacipulmonis DSM 24701</name>
    <dbReference type="NCBI Taxonomy" id="1072685"/>
    <lineage>
        <taxon>Bacteria</taxon>
        <taxon>Pseudomonadati</taxon>
        <taxon>Pseudomonadota</taxon>
        <taxon>Betaproteobacteria</taxon>
        <taxon>Burkholderiales</taxon>
        <taxon>Alcaligenaceae</taxon>
        <taxon>Basilea</taxon>
    </lineage>
</organism>
<evidence type="ECO:0000313" key="7">
    <source>
        <dbReference type="EMBL" id="AIL32723.1"/>
    </source>
</evidence>
<dbReference type="Pfam" id="PF00270">
    <property type="entry name" value="DEAD"/>
    <property type="match status" value="1"/>
</dbReference>
<gene>
    <name evidence="7" type="ORF">IX83_04855</name>
</gene>